<evidence type="ECO:0000313" key="1">
    <source>
        <dbReference type="EMBL" id="VDP48717.1"/>
    </source>
</evidence>
<organism evidence="1 2">
    <name type="scientific">Schistosoma margrebowiei</name>
    <dbReference type="NCBI Taxonomy" id="48269"/>
    <lineage>
        <taxon>Eukaryota</taxon>
        <taxon>Metazoa</taxon>
        <taxon>Spiralia</taxon>
        <taxon>Lophotrochozoa</taxon>
        <taxon>Platyhelminthes</taxon>
        <taxon>Trematoda</taxon>
        <taxon>Digenea</taxon>
        <taxon>Strigeidida</taxon>
        <taxon>Schistosomatoidea</taxon>
        <taxon>Schistosomatidae</taxon>
        <taxon>Schistosoma</taxon>
    </lineage>
</organism>
<protein>
    <submittedName>
        <fullName evidence="1">Uncharacterized protein</fullName>
    </submittedName>
</protein>
<name>A0A183N670_9TREM</name>
<evidence type="ECO:0000313" key="2">
    <source>
        <dbReference type="Proteomes" id="UP000277204"/>
    </source>
</evidence>
<dbReference type="PANTHER" id="PTHR47027">
    <property type="entry name" value="REVERSE TRANSCRIPTASE DOMAIN-CONTAINING PROTEIN"/>
    <property type="match status" value="1"/>
</dbReference>
<accession>A0A183N670</accession>
<sequence length="193" mass="21914">MKTSTSEEKHGIQWTSRMQLNDLDIADFLALLSQTQQQMQEKITSVAAASAAIGLNMHKEKSKILRYNTTCTNPITIDGEDLKDVKTFTHLGSIIDEHGGSDADVKARIGKARAAFLQRKNIWNSKQLSTNTKSRFRYLKLESLMGMIYGLDQLFYQDLHALVVSFEQERMSVVSHMFAIRPPEKTFPQFTDP</sequence>
<dbReference type="Proteomes" id="UP000277204">
    <property type="component" value="Unassembled WGS sequence"/>
</dbReference>
<dbReference type="AlphaFoldDB" id="A0A183N670"/>
<proteinExistence type="predicted"/>
<dbReference type="EMBL" id="UZAI01019941">
    <property type="protein sequence ID" value="VDP48717.1"/>
    <property type="molecule type" value="Genomic_DNA"/>
</dbReference>
<dbReference type="PANTHER" id="PTHR47027:SF25">
    <property type="entry name" value="REVERSE TRANSCRIPTASE DOMAIN-CONTAINING PROTEIN"/>
    <property type="match status" value="1"/>
</dbReference>
<keyword evidence="2" id="KW-1185">Reference proteome</keyword>
<gene>
    <name evidence="1" type="ORF">SMRZ_LOCUS23795</name>
</gene>
<reference evidence="1 2" key="1">
    <citation type="submission" date="2018-11" db="EMBL/GenBank/DDBJ databases">
        <authorList>
            <consortium name="Pathogen Informatics"/>
        </authorList>
    </citation>
    <scope>NUCLEOTIDE SEQUENCE [LARGE SCALE GENOMIC DNA]</scope>
    <source>
        <strain evidence="1 2">Zambia</strain>
    </source>
</reference>